<dbReference type="Proteomes" id="UP000507140">
    <property type="component" value="Unassembled WGS sequence"/>
</dbReference>
<evidence type="ECO:0000313" key="2">
    <source>
        <dbReference type="Proteomes" id="UP000507140"/>
    </source>
</evidence>
<protein>
    <submittedName>
        <fullName evidence="1">Uncharacterized protein</fullName>
    </submittedName>
</protein>
<name>A0ABM8LK85_9BURK</name>
<comment type="caution">
    <text evidence="1">The sequence shown here is derived from an EMBL/GenBank/DDBJ whole genome shotgun (WGS) entry which is preliminary data.</text>
</comment>
<accession>A0ABM8LK85</accession>
<sequence>MTTLQNRLWRVVLPWEQDDEGHFDTDVYAPTPEAACLAAAAIMLEHDKHSELDNEAERNAWIKDRADQAVCIVDVRESALQDLRALFAHELGIHADSDSAQAICWDALRSVIRLHRGHLLTDTPQARARQAYRVTCTDDHGPRVHTDTLRTLPMAVLEARAQGGHYEVQIL</sequence>
<proteinExistence type="predicted"/>
<organism evidence="1 2">
    <name type="scientific">Achromobacter mucicolens</name>
    <dbReference type="NCBI Taxonomy" id="1389922"/>
    <lineage>
        <taxon>Bacteria</taxon>
        <taxon>Pseudomonadati</taxon>
        <taxon>Pseudomonadota</taxon>
        <taxon>Betaproteobacteria</taxon>
        <taxon>Burkholderiales</taxon>
        <taxon>Alcaligenaceae</taxon>
        <taxon>Achromobacter</taxon>
    </lineage>
</organism>
<reference evidence="1 2" key="1">
    <citation type="submission" date="2020-04" db="EMBL/GenBank/DDBJ databases">
        <authorList>
            <person name="De Canck E."/>
        </authorList>
    </citation>
    <scope>NUCLEOTIDE SEQUENCE [LARGE SCALE GENOMIC DNA]</scope>
    <source>
        <strain evidence="1 2">LMG 3415</strain>
    </source>
</reference>
<dbReference type="RefSeq" id="WP_042797635.1">
    <property type="nucleotide sequence ID" value="NZ_CADIKR010000008.1"/>
</dbReference>
<gene>
    <name evidence="1" type="ORF">LMG3415_05100</name>
</gene>
<keyword evidence="2" id="KW-1185">Reference proteome</keyword>
<dbReference type="EMBL" id="CADIKR010000008">
    <property type="protein sequence ID" value="CAB3913461.1"/>
    <property type="molecule type" value="Genomic_DNA"/>
</dbReference>
<evidence type="ECO:0000313" key="1">
    <source>
        <dbReference type="EMBL" id="CAB3913461.1"/>
    </source>
</evidence>